<feature type="signal peptide" evidence="1">
    <location>
        <begin position="1"/>
        <end position="24"/>
    </location>
</feature>
<sequence>MPAATRTPLSLLLLAALVAACPAAKPRVTAPPDVAVTATAPIPDTPAGQQLTAWLRAFNTGQRDVVRRFVAERFELPPDRPLPLDDITEHELQLYRTTRGFEVRKIVASSSAMISALVQAKWTGIWMKLDVYVTAEPPEYKVAKAPFKIVGIGRNTADAPTELLPRQPLTLAEIAARTDTLLAKLVEADAFSGTVTLARDGQQFYRHASGLASRRWNMPNRHDTRFNLASVTKMFTAVAIAQLVEQGKIAYDDTVGEILPDYPNEQVARTVTVHHLLSHTSGIIGARALLEKAPEPRSARTIAEMVTPFVAEPLSFPPGEEFDYSNAGYILLGAIIERVSGLTYYEYMRERVFGPAGMKESDFYALDTDPPNLAEGFVDGPNGTRLNNVFDLGVIGSPAGGAYATGEDMARFHQALVQHKLVSAQSLATLWTGVMPRGAAMYGYGAQIEHYNGTRLVWHGGGWKGITNHFEMYPELGYTVVILSNIDDDPRAIASKLREWLTQGARPH</sequence>
<dbReference type="InterPro" id="IPR050491">
    <property type="entry name" value="AmpC-like"/>
</dbReference>
<proteinExistence type="predicted"/>
<gene>
    <name evidence="3" type="ORF">SAMN02745121_06795</name>
</gene>
<dbReference type="SUPFAM" id="SSF56601">
    <property type="entry name" value="beta-lactamase/transpeptidase-like"/>
    <property type="match status" value="1"/>
</dbReference>
<dbReference type="RefSeq" id="WP_170136204.1">
    <property type="nucleotide sequence ID" value="NZ_FOMX01000028.1"/>
</dbReference>
<evidence type="ECO:0000313" key="4">
    <source>
        <dbReference type="Proteomes" id="UP000199400"/>
    </source>
</evidence>
<dbReference type="AlphaFoldDB" id="A0A1I2FU17"/>
<dbReference type="Proteomes" id="UP000199400">
    <property type="component" value="Unassembled WGS sequence"/>
</dbReference>
<evidence type="ECO:0000259" key="2">
    <source>
        <dbReference type="Pfam" id="PF00144"/>
    </source>
</evidence>
<dbReference type="PROSITE" id="PS51257">
    <property type="entry name" value="PROKAR_LIPOPROTEIN"/>
    <property type="match status" value="1"/>
</dbReference>
<reference evidence="4" key="1">
    <citation type="submission" date="2016-10" db="EMBL/GenBank/DDBJ databases">
        <authorList>
            <person name="Varghese N."/>
            <person name="Submissions S."/>
        </authorList>
    </citation>
    <scope>NUCLEOTIDE SEQUENCE [LARGE SCALE GENOMIC DNA]</scope>
    <source>
        <strain evidence="4">ATCC 25963</strain>
    </source>
</reference>
<dbReference type="EMBL" id="FOMX01000028">
    <property type="protein sequence ID" value="SFF08016.1"/>
    <property type="molecule type" value="Genomic_DNA"/>
</dbReference>
<dbReference type="PANTHER" id="PTHR46825:SF9">
    <property type="entry name" value="BETA-LACTAMASE-RELATED DOMAIN-CONTAINING PROTEIN"/>
    <property type="match status" value="1"/>
</dbReference>
<dbReference type="Gene3D" id="3.40.710.10">
    <property type="entry name" value="DD-peptidase/beta-lactamase superfamily"/>
    <property type="match status" value="1"/>
</dbReference>
<evidence type="ECO:0000313" key="3">
    <source>
        <dbReference type="EMBL" id="SFF08016.1"/>
    </source>
</evidence>
<keyword evidence="1" id="KW-0732">Signal</keyword>
<dbReference type="InterPro" id="IPR012338">
    <property type="entry name" value="Beta-lactam/transpept-like"/>
</dbReference>
<protein>
    <submittedName>
        <fullName evidence="3">CubicO group peptidase, beta-lactamase class C family</fullName>
    </submittedName>
</protein>
<organism evidence="3 4">
    <name type="scientific">Nannocystis exedens</name>
    <dbReference type="NCBI Taxonomy" id="54"/>
    <lineage>
        <taxon>Bacteria</taxon>
        <taxon>Pseudomonadati</taxon>
        <taxon>Myxococcota</taxon>
        <taxon>Polyangia</taxon>
        <taxon>Nannocystales</taxon>
        <taxon>Nannocystaceae</taxon>
        <taxon>Nannocystis</taxon>
    </lineage>
</organism>
<keyword evidence="4" id="KW-1185">Reference proteome</keyword>
<feature type="chain" id="PRO_5011629740" evidence="1">
    <location>
        <begin position="25"/>
        <end position="508"/>
    </location>
</feature>
<dbReference type="Pfam" id="PF00144">
    <property type="entry name" value="Beta-lactamase"/>
    <property type="match status" value="1"/>
</dbReference>
<accession>A0A1I2FU17</accession>
<dbReference type="STRING" id="54.SAMN02745121_06795"/>
<name>A0A1I2FU17_9BACT</name>
<dbReference type="InterPro" id="IPR001466">
    <property type="entry name" value="Beta-lactam-related"/>
</dbReference>
<evidence type="ECO:0000256" key="1">
    <source>
        <dbReference type="SAM" id="SignalP"/>
    </source>
</evidence>
<dbReference type="PANTHER" id="PTHR46825">
    <property type="entry name" value="D-ALANYL-D-ALANINE-CARBOXYPEPTIDASE/ENDOPEPTIDASE AMPH"/>
    <property type="match status" value="1"/>
</dbReference>
<feature type="domain" description="Beta-lactamase-related" evidence="2">
    <location>
        <begin position="181"/>
        <end position="491"/>
    </location>
</feature>